<dbReference type="AlphaFoldDB" id="A0A175RD48"/>
<dbReference type="Pfam" id="PF09335">
    <property type="entry name" value="VTT_dom"/>
    <property type="match status" value="1"/>
</dbReference>
<protein>
    <submittedName>
        <fullName evidence="3">Cytochrome B561</fullName>
    </submittedName>
</protein>
<comment type="caution">
    <text evidence="3">The sequence shown here is derived from an EMBL/GenBank/DDBJ whole genome shotgun (WGS) entry which is preliminary data.</text>
</comment>
<keyword evidence="1" id="KW-1133">Transmembrane helix</keyword>
<feature type="transmembrane region" description="Helical" evidence="1">
    <location>
        <begin position="171"/>
        <end position="192"/>
    </location>
</feature>
<feature type="transmembrane region" description="Helical" evidence="1">
    <location>
        <begin position="53"/>
        <end position="78"/>
    </location>
</feature>
<dbReference type="PANTHER" id="PTHR42709">
    <property type="entry name" value="ALKALINE PHOSPHATASE LIKE PROTEIN"/>
    <property type="match status" value="1"/>
</dbReference>
<feature type="transmembrane region" description="Helical" evidence="1">
    <location>
        <begin position="105"/>
        <end position="123"/>
    </location>
</feature>
<proteinExistence type="predicted"/>
<dbReference type="Proteomes" id="UP000078272">
    <property type="component" value="Unassembled WGS sequence"/>
</dbReference>
<feature type="domain" description="VTT" evidence="2">
    <location>
        <begin position="48"/>
        <end position="155"/>
    </location>
</feature>
<dbReference type="EMBL" id="LDPZ01000004">
    <property type="protein sequence ID" value="KTQ98208.1"/>
    <property type="molecule type" value="Genomic_DNA"/>
</dbReference>
<dbReference type="GO" id="GO:0005886">
    <property type="term" value="C:plasma membrane"/>
    <property type="evidence" value="ECO:0007669"/>
    <property type="project" value="TreeGrafter"/>
</dbReference>
<sequence>MLRSLYDWTMRLSATPRAAYALGAVSFAESSFFPIPPDALLIPMVIAERRRAWSLAFICTATSVLGAVLGYVIGALLFEEIAEPLLAFYGYGSKFADFAQTYNEWGAWIVLMAGLTPFPFKVVTVASGATGLDPFVFILSSIVARGIRFYAVAALLYRFGPPVRSFVEKRLAMVFTLGIIALLGGFAALRLVI</sequence>
<reference evidence="3 4" key="1">
    <citation type="journal article" date="2016" name="Front. Microbiol.">
        <title>Genomic Resource of Rice Seed Associated Bacteria.</title>
        <authorList>
            <person name="Midha S."/>
            <person name="Bansal K."/>
            <person name="Sharma S."/>
            <person name="Kumar N."/>
            <person name="Patil P.P."/>
            <person name="Chaudhry V."/>
            <person name="Patil P.B."/>
        </authorList>
    </citation>
    <scope>NUCLEOTIDE SEQUENCE [LARGE SCALE GENOMIC DNA]</scope>
    <source>
        <strain evidence="3 4">NS226</strain>
    </source>
</reference>
<evidence type="ECO:0000256" key="1">
    <source>
        <dbReference type="SAM" id="Phobius"/>
    </source>
</evidence>
<dbReference type="OrthoDB" id="9810270at2"/>
<evidence type="ECO:0000313" key="3">
    <source>
        <dbReference type="EMBL" id="KTQ98208.1"/>
    </source>
</evidence>
<dbReference type="PATRIC" id="fig|401562.3.peg.3129"/>
<gene>
    <name evidence="3" type="ORF">NS226_01260</name>
</gene>
<organism evidence="3 4">
    <name type="scientific">Aureimonas ureilytica</name>
    <dbReference type="NCBI Taxonomy" id="401562"/>
    <lineage>
        <taxon>Bacteria</taxon>
        <taxon>Pseudomonadati</taxon>
        <taxon>Pseudomonadota</taxon>
        <taxon>Alphaproteobacteria</taxon>
        <taxon>Hyphomicrobiales</taxon>
        <taxon>Aurantimonadaceae</taxon>
        <taxon>Aureimonas</taxon>
    </lineage>
</organism>
<keyword evidence="1" id="KW-0472">Membrane</keyword>
<dbReference type="PANTHER" id="PTHR42709:SF11">
    <property type="entry name" value="DEDA FAMILY PROTEIN"/>
    <property type="match status" value="1"/>
</dbReference>
<keyword evidence="1" id="KW-0812">Transmembrane</keyword>
<dbReference type="InterPro" id="IPR032816">
    <property type="entry name" value="VTT_dom"/>
</dbReference>
<evidence type="ECO:0000313" key="4">
    <source>
        <dbReference type="Proteomes" id="UP000078272"/>
    </source>
</evidence>
<dbReference type="InterPro" id="IPR051311">
    <property type="entry name" value="DedA_domain"/>
</dbReference>
<feature type="transmembrane region" description="Helical" evidence="1">
    <location>
        <begin position="135"/>
        <end position="159"/>
    </location>
</feature>
<accession>A0A175RD48</accession>
<dbReference type="RefSeq" id="WP_058633434.1">
    <property type="nucleotide sequence ID" value="NZ_LDPZ01000004.1"/>
</dbReference>
<name>A0A175RD48_9HYPH</name>
<evidence type="ECO:0000259" key="2">
    <source>
        <dbReference type="Pfam" id="PF09335"/>
    </source>
</evidence>